<sequence>MSGAEIPLLLIEFGKCWVFKGGFFSSDFFSEKEKELDILLPVLPPSPGGCEGAAALEAPCLCHELGAFHPLPLPRPFLAWPPWDVDPDVKVDDRRKLRRAFFGFSVSTSKKLPYGSALDDLDMLPPVEYEFELSTPFPTPYFSYERFMRAISLARTRHLQIKTPGK</sequence>
<dbReference type="EMBL" id="SDEE01000712">
    <property type="protein sequence ID" value="RXW14371.1"/>
    <property type="molecule type" value="Genomic_DNA"/>
</dbReference>
<comment type="caution">
    <text evidence="1">The sequence shown here is derived from an EMBL/GenBank/DDBJ whole genome shotgun (WGS) entry which is preliminary data.</text>
</comment>
<dbReference type="AlphaFoldDB" id="A0A4Q2D714"/>
<proteinExistence type="predicted"/>
<name>A0A4Q2D714_9AGAR</name>
<protein>
    <submittedName>
        <fullName evidence="1">Uncharacterized protein</fullName>
    </submittedName>
</protein>
<accession>A0A4Q2D714</accession>
<evidence type="ECO:0000313" key="2">
    <source>
        <dbReference type="Proteomes" id="UP000290288"/>
    </source>
</evidence>
<evidence type="ECO:0000313" key="1">
    <source>
        <dbReference type="EMBL" id="RXW14371.1"/>
    </source>
</evidence>
<organism evidence="1 2">
    <name type="scientific">Candolleomyces aberdarensis</name>
    <dbReference type="NCBI Taxonomy" id="2316362"/>
    <lineage>
        <taxon>Eukaryota</taxon>
        <taxon>Fungi</taxon>
        <taxon>Dikarya</taxon>
        <taxon>Basidiomycota</taxon>
        <taxon>Agaricomycotina</taxon>
        <taxon>Agaricomycetes</taxon>
        <taxon>Agaricomycetidae</taxon>
        <taxon>Agaricales</taxon>
        <taxon>Agaricineae</taxon>
        <taxon>Psathyrellaceae</taxon>
        <taxon>Candolleomyces</taxon>
    </lineage>
</organism>
<reference evidence="1 2" key="1">
    <citation type="submission" date="2019-01" db="EMBL/GenBank/DDBJ databases">
        <title>Draft genome sequence of Psathyrella aberdarensis IHI B618.</title>
        <authorList>
            <person name="Buettner E."/>
            <person name="Kellner H."/>
        </authorList>
    </citation>
    <scope>NUCLEOTIDE SEQUENCE [LARGE SCALE GENOMIC DNA]</scope>
    <source>
        <strain evidence="1 2">IHI B618</strain>
    </source>
</reference>
<keyword evidence="2" id="KW-1185">Reference proteome</keyword>
<dbReference type="Proteomes" id="UP000290288">
    <property type="component" value="Unassembled WGS sequence"/>
</dbReference>
<gene>
    <name evidence="1" type="ORF">EST38_g11488</name>
</gene>